<gene>
    <name evidence="1" type="ORF">HMPREF9460_03686</name>
</gene>
<dbReference type="EMBL" id="ADLO01000110">
    <property type="protein sequence ID" value="KGF53550.1"/>
    <property type="molecule type" value="Genomic_DNA"/>
</dbReference>
<dbReference type="Proteomes" id="UP000029585">
    <property type="component" value="Unassembled WGS sequence"/>
</dbReference>
<evidence type="ECO:0000313" key="2">
    <source>
        <dbReference type="Proteomes" id="UP000029585"/>
    </source>
</evidence>
<comment type="caution">
    <text evidence="1">The sequence shown here is derived from an EMBL/GenBank/DDBJ whole genome shotgun (WGS) entry which is preliminary data.</text>
</comment>
<accession>A0A096B396</accession>
<dbReference type="RefSeq" id="WP_024724316.1">
    <property type="nucleotide sequence ID" value="NZ_KN174167.1"/>
</dbReference>
<dbReference type="PATRIC" id="fig|742738.3.peg.3795"/>
<protein>
    <recommendedName>
        <fullName evidence="3">PsbP C-terminal domain-containing protein</fullName>
    </recommendedName>
</protein>
<keyword evidence="2" id="KW-1185">Reference proteome</keyword>
<proteinExistence type="predicted"/>
<evidence type="ECO:0008006" key="3">
    <source>
        <dbReference type="Google" id="ProtNLM"/>
    </source>
</evidence>
<dbReference type="HOGENOM" id="CLU_112340_0_0_9"/>
<evidence type="ECO:0000313" key="1">
    <source>
        <dbReference type="EMBL" id="KGF53550.1"/>
    </source>
</evidence>
<organism evidence="1 2">
    <name type="scientific">Flavonifractor plautii 1_3_50AFAA</name>
    <dbReference type="NCBI Taxonomy" id="742738"/>
    <lineage>
        <taxon>Bacteria</taxon>
        <taxon>Bacillati</taxon>
        <taxon>Bacillota</taxon>
        <taxon>Clostridia</taxon>
        <taxon>Eubacteriales</taxon>
        <taxon>Oscillospiraceae</taxon>
        <taxon>Flavonifractor</taxon>
    </lineage>
</organism>
<name>A0A096B396_FLAPL</name>
<reference evidence="1 2" key="1">
    <citation type="submission" date="2011-08" db="EMBL/GenBank/DDBJ databases">
        <title>The Genome Sequence of Clostridium orbiscindens 1_3_50AFAA.</title>
        <authorList>
            <consortium name="The Broad Institute Genome Sequencing Platform"/>
            <person name="Earl A."/>
            <person name="Ward D."/>
            <person name="Feldgarden M."/>
            <person name="Gevers D."/>
            <person name="Daigneault M."/>
            <person name="Strauss J."/>
            <person name="Allen-Vercoe E."/>
            <person name="Young S.K."/>
            <person name="Zeng Q."/>
            <person name="Gargeya S."/>
            <person name="Fitzgerald M."/>
            <person name="Haas B."/>
            <person name="Abouelleil A."/>
            <person name="Alvarado L."/>
            <person name="Arachchi H.M."/>
            <person name="Berlin A."/>
            <person name="Brown A."/>
            <person name="Chapman S.B."/>
            <person name="Chen Z."/>
            <person name="Dunbar C."/>
            <person name="Freedman E."/>
            <person name="Gearin G."/>
            <person name="Gellesch M."/>
            <person name="Goldberg J."/>
            <person name="Griggs A."/>
            <person name="Gujja S."/>
            <person name="Heiman D."/>
            <person name="Howarth C."/>
            <person name="Larson L."/>
            <person name="Lui A."/>
            <person name="MacDonald P.J.P."/>
            <person name="Montmayeur A."/>
            <person name="Murphy C."/>
            <person name="Neiman D."/>
            <person name="Pearson M."/>
            <person name="Priest M."/>
            <person name="Roberts A."/>
            <person name="Saif S."/>
            <person name="Shea T."/>
            <person name="Shenoy N."/>
            <person name="Sisk P."/>
            <person name="Stolte C."/>
            <person name="Sykes S."/>
            <person name="Wortman J."/>
            <person name="Nusbaum C."/>
            <person name="Birren B."/>
        </authorList>
    </citation>
    <scope>NUCLEOTIDE SEQUENCE [LARGE SCALE GENOMIC DNA]</scope>
    <source>
        <strain evidence="1 2">1_3_50AFAA</strain>
    </source>
</reference>
<dbReference type="AlphaFoldDB" id="A0A096B396"/>
<dbReference type="eggNOG" id="ENOG50339FB">
    <property type="taxonomic scope" value="Bacteria"/>
</dbReference>
<sequence length="191" mass="22313">MSYLDEDFLKLKRREKYAKYSTLETGIYIKDELVEFEPRDIPELNINASLPKTFVRMPLSIAKIKYPSETRPQMIFTSLDTTVNFTFSVYPQDVPLDQVKRVAEQMKAMLKKVNPANIFYDLQAEVAENRALCWFNYKSYAIDDQIYTIMYLLAAEKGKILHGTFSCRFDSMNEWNRAAIQVIQSVKVMDT</sequence>